<dbReference type="Pfam" id="PF00005">
    <property type="entry name" value="ABC_tran"/>
    <property type="match status" value="1"/>
</dbReference>
<gene>
    <name evidence="6" type="primary">oppF_1</name>
    <name evidence="6" type="ORF">VST7929_02115</name>
</gene>
<comment type="similarity">
    <text evidence="1">Belongs to the ABC transporter superfamily.</text>
</comment>
<dbReference type="InterPro" id="IPR050319">
    <property type="entry name" value="ABC_transp_ATP-bind"/>
</dbReference>
<comment type="caution">
    <text evidence="6">The sequence shown here is derived from an EMBL/GenBank/DDBJ whole genome shotgun (WGS) entry which is preliminary data.</text>
</comment>
<evidence type="ECO:0000313" key="6">
    <source>
        <dbReference type="EMBL" id="CAH0534202.1"/>
    </source>
</evidence>
<proteinExistence type="inferred from homology"/>
<dbReference type="SUPFAM" id="SSF52540">
    <property type="entry name" value="P-loop containing nucleoside triphosphate hydrolases"/>
    <property type="match status" value="1"/>
</dbReference>
<evidence type="ECO:0000256" key="1">
    <source>
        <dbReference type="ARBA" id="ARBA00005417"/>
    </source>
</evidence>
<dbReference type="Gene3D" id="3.40.50.300">
    <property type="entry name" value="P-loop containing nucleotide triphosphate hydrolases"/>
    <property type="match status" value="1"/>
</dbReference>
<name>A0ABM8ZV47_9VIBR</name>
<evidence type="ECO:0000256" key="2">
    <source>
        <dbReference type="ARBA" id="ARBA00022448"/>
    </source>
</evidence>
<dbReference type="InterPro" id="IPR027417">
    <property type="entry name" value="P-loop_NTPase"/>
</dbReference>
<dbReference type="Proteomes" id="UP000838672">
    <property type="component" value="Unassembled WGS sequence"/>
</dbReference>
<dbReference type="SMART" id="SM00382">
    <property type="entry name" value="AAA"/>
    <property type="match status" value="1"/>
</dbReference>
<reference evidence="6" key="1">
    <citation type="submission" date="2021-11" db="EMBL/GenBank/DDBJ databases">
        <authorList>
            <person name="Rodrigo-Torres L."/>
            <person name="Arahal R. D."/>
            <person name="Lucena T."/>
        </authorList>
    </citation>
    <scope>NUCLEOTIDE SEQUENCE</scope>
    <source>
        <strain evidence="6">CECT 7929</strain>
    </source>
</reference>
<keyword evidence="7" id="KW-1185">Reference proteome</keyword>
<dbReference type="InterPro" id="IPR003593">
    <property type="entry name" value="AAA+_ATPase"/>
</dbReference>
<organism evidence="6 7">
    <name type="scientific">Vibrio stylophorae</name>
    <dbReference type="NCBI Taxonomy" id="659351"/>
    <lineage>
        <taxon>Bacteria</taxon>
        <taxon>Pseudomonadati</taxon>
        <taxon>Pseudomonadota</taxon>
        <taxon>Gammaproteobacteria</taxon>
        <taxon>Vibrionales</taxon>
        <taxon>Vibrionaceae</taxon>
        <taxon>Vibrio</taxon>
    </lineage>
</organism>
<dbReference type="PROSITE" id="PS50893">
    <property type="entry name" value="ABC_TRANSPORTER_2"/>
    <property type="match status" value="1"/>
</dbReference>
<keyword evidence="3" id="KW-0547">Nucleotide-binding</keyword>
<evidence type="ECO:0000313" key="7">
    <source>
        <dbReference type="Proteomes" id="UP000838672"/>
    </source>
</evidence>
<feature type="domain" description="ABC transporter" evidence="5">
    <location>
        <begin position="6"/>
        <end position="255"/>
    </location>
</feature>
<dbReference type="PANTHER" id="PTHR43776">
    <property type="entry name" value="TRANSPORT ATP-BINDING PROTEIN"/>
    <property type="match status" value="1"/>
</dbReference>
<dbReference type="InterPro" id="IPR013563">
    <property type="entry name" value="Oligopep_ABC_C"/>
</dbReference>
<dbReference type="PANTHER" id="PTHR43776:SF7">
    <property type="entry name" value="D,D-DIPEPTIDE TRANSPORT ATP-BINDING PROTEIN DDPF-RELATED"/>
    <property type="match status" value="1"/>
</dbReference>
<dbReference type="EMBL" id="CAKLDI010000001">
    <property type="protein sequence ID" value="CAH0534202.1"/>
    <property type="molecule type" value="Genomic_DNA"/>
</dbReference>
<dbReference type="InterPro" id="IPR017871">
    <property type="entry name" value="ABC_transporter-like_CS"/>
</dbReference>
<keyword evidence="2" id="KW-0813">Transport</keyword>
<dbReference type="PROSITE" id="PS00211">
    <property type="entry name" value="ABC_TRANSPORTER_1"/>
    <property type="match status" value="1"/>
</dbReference>
<dbReference type="InterPro" id="IPR003439">
    <property type="entry name" value="ABC_transporter-like_ATP-bd"/>
</dbReference>
<accession>A0ABM8ZV47</accession>
<dbReference type="RefSeq" id="WP_237466598.1">
    <property type="nucleotide sequence ID" value="NZ_CAKLDI010000001.1"/>
</dbReference>
<protein>
    <submittedName>
        <fullName evidence="6">Oligopeptide transport ATP-binding protein OppF</fullName>
    </submittedName>
</protein>
<evidence type="ECO:0000259" key="5">
    <source>
        <dbReference type="PROSITE" id="PS50893"/>
    </source>
</evidence>
<evidence type="ECO:0000256" key="4">
    <source>
        <dbReference type="ARBA" id="ARBA00022840"/>
    </source>
</evidence>
<keyword evidence="4 6" id="KW-0067">ATP-binding</keyword>
<evidence type="ECO:0000256" key="3">
    <source>
        <dbReference type="ARBA" id="ARBA00022741"/>
    </source>
</evidence>
<dbReference type="CDD" id="cd03257">
    <property type="entry name" value="ABC_NikE_OppD_transporters"/>
    <property type="match status" value="1"/>
</dbReference>
<dbReference type="GO" id="GO:0005524">
    <property type="term" value="F:ATP binding"/>
    <property type="evidence" value="ECO:0007669"/>
    <property type="project" value="UniProtKB-KW"/>
</dbReference>
<dbReference type="Pfam" id="PF08352">
    <property type="entry name" value="oligo_HPY"/>
    <property type="match status" value="1"/>
</dbReference>
<sequence>MTTPLLEVVDIGQRFALKGPWWKKRQYFQAVKGVSLRVRAGETLGIVGESGSGKSTLGKTILNLLRPSEGALYFQGHEYTHVRGKEMRALRQQMQMVFQDPMESLNARHTIGMIIEEPLLIHGLGNQQQRRARVLALLEKVGMPASSIDKYPHEFSGGQRQRIGIARAIALSPKLLICDEAVSALDVSVQAQIINLLLSLQQEMGLATIFIAHDLSVVRHVSDRIAVMYQGEIVEQGEAQQVYHAPQHPYTQKLLAAIPVRHPSLRKREQINLSQQQAV</sequence>